<organism evidence="2 3">
    <name type="scientific">Thermobacillus xylanilyticus</name>
    <dbReference type="NCBI Taxonomy" id="76633"/>
    <lineage>
        <taxon>Bacteria</taxon>
        <taxon>Bacillati</taxon>
        <taxon>Bacillota</taxon>
        <taxon>Bacilli</taxon>
        <taxon>Bacillales</taxon>
        <taxon>Paenibacillaceae</taxon>
        <taxon>Thermobacillus</taxon>
    </lineage>
</organism>
<accession>A0ABM8V6G0</accession>
<dbReference type="SUPFAM" id="SSF55729">
    <property type="entry name" value="Acyl-CoA N-acyltransferases (Nat)"/>
    <property type="match status" value="1"/>
</dbReference>
<dbReference type="RefSeq" id="WP_213485195.1">
    <property type="nucleotide sequence ID" value="NZ_CAJRAY010000077.1"/>
</dbReference>
<sequence>MIEIRRMRAEDAAMMREVFLKHGIHRDEEYYPRCWRENEAGARITLLAFRDGEYAGSLHLLTRSDYPYFAENGIPEINDFNVIPPMRRQGIGDALLDAVEKIALEKYGIVGIGVGLTASYGQAQRLYARRGYIPDGRGVVYKGRPVPFGEQVPVDHDLNLFFTKTAERL</sequence>
<dbReference type="Proteomes" id="UP000681526">
    <property type="component" value="Unassembled WGS sequence"/>
</dbReference>
<gene>
    <name evidence="2" type="primary">txxe 2486</name>
    <name evidence="2" type="ORF">TXXE_14215</name>
</gene>
<dbReference type="CDD" id="cd04301">
    <property type="entry name" value="NAT_SF"/>
    <property type="match status" value="1"/>
</dbReference>
<evidence type="ECO:0000313" key="3">
    <source>
        <dbReference type="Proteomes" id="UP000681526"/>
    </source>
</evidence>
<dbReference type="InterPro" id="IPR000182">
    <property type="entry name" value="GNAT_dom"/>
</dbReference>
<name>A0ABM8V6G0_THEXY</name>
<evidence type="ECO:0000313" key="2">
    <source>
        <dbReference type="EMBL" id="CAG5090532.1"/>
    </source>
</evidence>
<reference evidence="2 3" key="1">
    <citation type="submission" date="2021-04" db="EMBL/GenBank/DDBJ databases">
        <authorList>
            <person name="Rakotoarivonina H."/>
        </authorList>
    </citation>
    <scope>NUCLEOTIDE SEQUENCE [LARGE SCALE GENOMIC DNA]</scope>
    <source>
        <strain evidence="2 3">XE</strain>
    </source>
</reference>
<keyword evidence="3" id="KW-1185">Reference proteome</keyword>
<dbReference type="Pfam" id="PF00583">
    <property type="entry name" value="Acetyltransf_1"/>
    <property type="match status" value="1"/>
</dbReference>
<protein>
    <submittedName>
        <fullName evidence="2">GCN5-related N-acetyltransferase</fullName>
    </submittedName>
</protein>
<dbReference type="Gene3D" id="3.40.630.30">
    <property type="match status" value="1"/>
</dbReference>
<dbReference type="InterPro" id="IPR016181">
    <property type="entry name" value="Acyl_CoA_acyltransferase"/>
</dbReference>
<feature type="domain" description="N-acetyltransferase" evidence="1">
    <location>
        <begin position="2"/>
        <end position="153"/>
    </location>
</feature>
<evidence type="ECO:0000259" key="1">
    <source>
        <dbReference type="PROSITE" id="PS51186"/>
    </source>
</evidence>
<dbReference type="EMBL" id="CAJRAY010000077">
    <property type="protein sequence ID" value="CAG5090532.1"/>
    <property type="molecule type" value="Genomic_DNA"/>
</dbReference>
<comment type="caution">
    <text evidence="2">The sequence shown here is derived from an EMBL/GenBank/DDBJ whole genome shotgun (WGS) entry which is preliminary data.</text>
</comment>
<dbReference type="PROSITE" id="PS51186">
    <property type="entry name" value="GNAT"/>
    <property type="match status" value="1"/>
</dbReference>
<proteinExistence type="predicted"/>